<keyword evidence="6 12" id="KW-0500">Molybdenum</keyword>
<evidence type="ECO:0000313" key="14">
    <source>
        <dbReference type="EMBL" id="PPC78299.1"/>
    </source>
</evidence>
<dbReference type="Pfam" id="PF00528">
    <property type="entry name" value="BPD_transp_1"/>
    <property type="match status" value="1"/>
</dbReference>
<keyword evidence="10 11" id="KW-0472">Membrane</keyword>
<dbReference type="GO" id="GO:0015098">
    <property type="term" value="F:molybdate ion transmembrane transporter activity"/>
    <property type="evidence" value="ECO:0007669"/>
    <property type="project" value="UniProtKB-UniRule"/>
</dbReference>
<comment type="function">
    <text evidence="1 12">Part of the binding-protein-dependent transport system for molybdenum; probably responsible for the translocation of the substrate across the membrane.</text>
</comment>
<evidence type="ECO:0000256" key="8">
    <source>
        <dbReference type="ARBA" id="ARBA00022692"/>
    </source>
</evidence>
<keyword evidence="7 12" id="KW-0997">Cell inner membrane</keyword>
<evidence type="ECO:0000259" key="13">
    <source>
        <dbReference type="PROSITE" id="PS50928"/>
    </source>
</evidence>
<evidence type="ECO:0000256" key="10">
    <source>
        <dbReference type="ARBA" id="ARBA00023136"/>
    </source>
</evidence>
<feature type="transmembrane region" description="Helical" evidence="11">
    <location>
        <begin position="193"/>
        <end position="215"/>
    </location>
</feature>
<comment type="caution">
    <text evidence="14">The sequence shown here is derived from an EMBL/GenBank/DDBJ whole genome shotgun (WGS) entry which is preliminary data.</text>
</comment>
<reference evidence="14 15" key="1">
    <citation type="submission" date="2018-02" db="EMBL/GenBank/DDBJ databases">
        <title>novel marine gammaproteobacteria from coastal saline agro ecosystem.</title>
        <authorList>
            <person name="Krishnan R."/>
            <person name="Ramesh Kumar N."/>
        </authorList>
    </citation>
    <scope>NUCLEOTIDE SEQUENCE [LARGE SCALE GENOMIC DNA]</scope>
    <source>
        <strain evidence="14 15">228</strain>
    </source>
</reference>
<keyword evidence="4 11" id="KW-0813">Transport</keyword>
<name>A0A2S5KUW9_9PROT</name>
<dbReference type="PANTHER" id="PTHR30183:SF8">
    <property type="entry name" value="MOLYBDENUM TRANSPORT SYSTEM PERMEASE"/>
    <property type="match status" value="1"/>
</dbReference>
<feature type="transmembrane region" description="Helical" evidence="11">
    <location>
        <begin position="148"/>
        <end position="173"/>
    </location>
</feature>
<protein>
    <recommendedName>
        <fullName evidence="12">Molybdenum transport system permease</fullName>
    </recommendedName>
</protein>
<evidence type="ECO:0000256" key="11">
    <source>
        <dbReference type="RuleBase" id="RU363032"/>
    </source>
</evidence>
<dbReference type="GO" id="GO:0005886">
    <property type="term" value="C:plasma membrane"/>
    <property type="evidence" value="ECO:0007669"/>
    <property type="project" value="UniProtKB-SubCell"/>
</dbReference>
<dbReference type="AlphaFoldDB" id="A0A2S5KUW9"/>
<evidence type="ECO:0000256" key="9">
    <source>
        <dbReference type="ARBA" id="ARBA00022989"/>
    </source>
</evidence>
<dbReference type="CDD" id="cd06261">
    <property type="entry name" value="TM_PBP2"/>
    <property type="match status" value="1"/>
</dbReference>
<organism evidence="14 15">
    <name type="scientific">Proteobacteria bacterium 228</name>
    <dbReference type="NCBI Taxonomy" id="2083153"/>
    <lineage>
        <taxon>Bacteria</taxon>
        <taxon>Pseudomonadati</taxon>
        <taxon>Pseudomonadota</taxon>
    </lineage>
</organism>
<sequence>MLASLNWQPIWLTLELAALTTLLLLLIGTPLAWWLSRTRWRIKPVIEALVALPLVLPPTVLGFYLLLLLGPHGPVGQLTQALGLGLLPFSFAGLVVASTLYSMPFVVQPIQNAFTAMGPRPMEVAYSLRASPLDAFFTVALPLARPGLITAAVLGFAHTLGEFGVVLMIGGNIPGQTKVVSVAIYDYVESLDYASAHLISALMLLFSFVVLWLLYRLNRQLNPGNERYPS</sequence>
<dbReference type="OrthoDB" id="9795403at2"/>
<keyword evidence="8 11" id="KW-0812">Transmembrane</keyword>
<evidence type="ECO:0000256" key="1">
    <source>
        <dbReference type="ARBA" id="ARBA00002949"/>
    </source>
</evidence>
<dbReference type="Proteomes" id="UP000238196">
    <property type="component" value="Unassembled WGS sequence"/>
</dbReference>
<feature type="transmembrane region" description="Helical" evidence="11">
    <location>
        <begin position="81"/>
        <end position="101"/>
    </location>
</feature>
<dbReference type="EMBL" id="PRLP01000017">
    <property type="protein sequence ID" value="PPC78299.1"/>
    <property type="molecule type" value="Genomic_DNA"/>
</dbReference>
<evidence type="ECO:0000256" key="12">
    <source>
        <dbReference type="RuleBase" id="RU365097"/>
    </source>
</evidence>
<feature type="transmembrane region" description="Helical" evidence="11">
    <location>
        <begin position="16"/>
        <end position="36"/>
    </location>
</feature>
<dbReference type="NCBIfam" id="TIGR02141">
    <property type="entry name" value="modB_ABC"/>
    <property type="match status" value="1"/>
</dbReference>
<evidence type="ECO:0000256" key="2">
    <source>
        <dbReference type="ARBA" id="ARBA00004429"/>
    </source>
</evidence>
<gene>
    <name evidence="14" type="primary">modB</name>
    <name evidence="14" type="ORF">C4K68_06615</name>
</gene>
<evidence type="ECO:0000256" key="3">
    <source>
        <dbReference type="ARBA" id="ARBA00007069"/>
    </source>
</evidence>
<dbReference type="Gene3D" id="1.10.3720.10">
    <property type="entry name" value="MetI-like"/>
    <property type="match status" value="1"/>
</dbReference>
<evidence type="ECO:0000313" key="15">
    <source>
        <dbReference type="Proteomes" id="UP000238196"/>
    </source>
</evidence>
<evidence type="ECO:0000256" key="7">
    <source>
        <dbReference type="ARBA" id="ARBA00022519"/>
    </source>
</evidence>
<comment type="similarity">
    <text evidence="3 12">Belongs to the binding-protein-dependent transport system permease family. CysTW subfamily.</text>
</comment>
<dbReference type="InterPro" id="IPR035906">
    <property type="entry name" value="MetI-like_sf"/>
</dbReference>
<feature type="domain" description="ABC transmembrane type-1" evidence="13">
    <location>
        <begin position="10"/>
        <end position="214"/>
    </location>
</feature>
<feature type="transmembrane region" description="Helical" evidence="11">
    <location>
        <begin position="48"/>
        <end position="69"/>
    </location>
</feature>
<dbReference type="PANTHER" id="PTHR30183">
    <property type="entry name" value="MOLYBDENUM TRANSPORT SYSTEM PERMEASE PROTEIN MODB"/>
    <property type="match status" value="1"/>
</dbReference>
<dbReference type="InterPro" id="IPR000515">
    <property type="entry name" value="MetI-like"/>
</dbReference>
<dbReference type="FunFam" id="1.10.3720.10:FF:000054">
    <property type="entry name" value="Molybdenum transport system permease"/>
    <property type="match status" value="1"/>
</dbReference>
<evidence type="ECO:0000256" key="5">
    <source>
        <dbReference type="ARBA" id="ARBA00022475"/>
    </source>
</evidence>
<dbReference type="InterPro" id="IPR011867">
    <property type="entry name" value="ModB_ABC"/>
</dbReference>
<comment type="subcellular location">
    <subcellularLocation>
        <location evidence="2 12">Cell inner membrane</location>
        <topology evidence="2 12">Multi-pass membrane protein</topology>
    </subcellularLocation>
    <subcellularLocation>
        <location evidence="11">Cell membrane</location>
        <topology evidence="11">Multi-pass membrane protein</topology>
    </subcellularLocation>
</comment>
<keyword evidence="5" id="KW-1003">Cell membrane</keyword>
<evidence type="ECO:0000256" key="6">
    <source>
        <dbReference type="ARBA" id="ARBA00022505"/>
    </source>
</evidence>
<dbReference type="PROSITE" id="PS50928">
    <property type="entry name" value="ABC_TM1"/>
    <property type="match status" value="1"/>
</dbReference>
<dbReference type="SUPFAM" id="SSF161098">
    <property type="entry name" value="MetI-like"/>
    <property type="match status" value="1"/>
</dbReference>
<evidence type="ECO:0000256" key="4">
    <source>
        <dbReference type="ARBA" id="ARBA00022448"/>
    </source>
</evidence>
<keyword evidence="9 11" id="KW-1133">Transmembrane helix</keyword>
<accession>A0A2S5KUW9</accession>
<proteinExistence type="inferred from homology"/>